<organism evidence="2 3">
    <name type="scientific">Thiohalospira halophila DSM 15071</name>
    <dbReference type="NCBI Taxonomy" id="1123397"/>
    <lineage>
        <taxon>Bacteria</taxon>
        <taxon>Pseudomonadati</taxon>
        <taxon>Pseudomonadota</taxon>
        <taxon>Gammaproteobacteria</taxon>
        <taxon>Thiohalospirales</taxon>
        <taxon>Thiohalospiraceae</taxon>
        <taxon>Thiohalospira</taxon>
    </lineage>
</organism>
<dbReference type="SUPFAM" id="SSF54427">
    <property type="entry name" value="NTF2-like"/>
    <property type="match status" value="1"/>
</dbReference>
<sequence>MSQQGPARAEEGEAIRTFFEGLTPAGLEQLNRIYDEEARFRDPFNEVVGIAAIRRIFADMFEQAPDARFTVQEVIGAAPLLYVRWDFTFTPGRAKAPWSVEGVSRLALGEDGRIVEHIDYWDPAAGIYERLPLLGTVLRWVRRRLAAD</sequence>
<dbReference type="RefSeq" id="WP_093427226.1">
    <property type="nucleotide sequence ID" value="NZ_FOMJ01000001.1"/>
</dbReference>
<keyword evidence="3" id="KW-1185">Reference proteome</keyword>
<name>A0A1I1PEN2_9GAMM</name>
<dbReference type="EMBL" id="FOMJ01000001">
    <property type="protein sequence ID" value="SFD04450.1"/>
    <property type="molecule type" value="Genomic_DNA"/>
</dbReference>
<dbReference type="AlphaFoldDB" id="A0A1I1PEN2"/>
<dbReference type="InterPro" id="IPR032710">
    <property type="entry name" value="NTF2-like_dom_sf"/>
</dbReference>
<evidence type="ECO:0000313" key="3">
    <source>
        <dbReference type="Proteomes" id="UP000198611"/>
    </source>
</evidence>
<evidence type="ECO:0000259" key="1">
    <source>
        <dbReference type="Pfam" id="PF12680"/>
    </source>
</evidence>
<protein>
    <submittedName>
        <fullName evidence="2">SnoaL-like domain-containing protein</fullName>
    </submittedName>
</protein>
<evidence type="ECO:0000313" key="2">
    <source>
        <dbReference type="EMBL" id="SFD04450.1"/>
    </source>
</evidence>
<accession>A0A1I1PEN2</accession>
<dbReference type="Proteomes" id="UP000198611">
    <property type="component" value="Unassembled WGS sequence"/>
</dbReference>
<dbReference type="Pfam" id="PF12680">
    <property type="entry name" value="SnoaL_2"/>
    <property type="match status" value="1"/>
</dbReference>
<proteinExistence type="predicted"/>
<feature type="domain" description="SnoaL-like" evidence="1">
    <location>
        <begin position="15"/>
        <end position="117"/>
    </location>
</feature>
<dbReference type="STRING" id="1123397.SAMN05660831_00580"/>
<reference evidence="2 3" key="1">
    <citation type="submission" date="2016-10" db="EMBL/GenBank/DDBJ databases">
        <authorList>
            <person name="de Groot N.N."/>
        </authorList>
    </citation>
    <scope>NUCLEOTIDE SEQUENCE [LARGE SCALE GENOMIC DNA]</scope>
    <source>
        <strain evidence="2 3">HL3</strain>
    </source>
</reference>
<dbReference type="OrthoDB" id="1115105at2"/>
<gene>
    <name evidence="2" type="ORF">SAMN05660831_00580</name>
</gene>
<dbReference type="InterPro" id="IPR037401">
    <property type="entry name" value="SnoaL-like"/>
</dbReference>
<dbReference type="Gene3D" id="3.10.450.50">
    <property type="match status" value="1"/>
</dbReference>